<keyword evidence="1" id="KW-1185">Reference proteome</keyword>
<sequence length="124" mass="13754">MALTGESYKGNMALCRNNTPGSTNEHPCDPMRGEDFYYFQTDYDEGKASDLVSYVNYTQGPDEQQPYSGEQGTVYTFKPVRPESKKAMNKEEVKVSPTGLGIEMEGQGGVYVLLVTGTKQKVTF</sequence>
<dbReference type="AlphaFoldDB" id="A0A915CWA6"/>
<name>A0A915CWA6_9BILA</name>
<proteinExistence type="predicted"/>
<organism evidence="1 2">
    <name type="scientific">Ditylenchus dipsaci</name>
    <dbReference type="NCBI Taxonomy" id="166011"/>
    <lineage>
        <taxon>Eukaryota</taxon>
        <taxon>Metazoa</taxon>
        <taxon>Ecdysozoa</taxon>
        <taxon>Nematoda</taxon>
        <taxon>Chromadorea</taxon>
        <taxon>Rhabditida</taxon>
        <taxon>Tylenchina</taxon>
        <taxon>Tylenchomorpha</taxon>
        <taxon>Sphaerularioidea</taxon>
        <taxon>Anguinidae</taxon>
        <taxon>Anguininae</taxon>
        <taxon>Ditylenchus</taxon>
    </lineage>
</organism>
<dbReference type="WBParaSite" id="jg12846">
    <property type="protein sequence ID" value="jg12846"/>
    <property type="gene ID" value="jg12846"/>
</dbReference>
<reference evidence="2" key="1">
    <citation type="submission" date="2022-11" db="UniProtKB">
        <authorList>
            <consortium name="WormBaseParasite"/>
        </authorList>
    </citation>
    <scope>IDENTIFICATION</scope>
</reference>
<accession>A0A915CWA6</accession>
<evidence type="ECO:0000313" key="2">
    <source>
        <dbReference type="WBParaSite" id="jg12846"/>
    </source>
</evidence>
<dbReference type="Proteomes" id="UP000887574">
    <property type="component" value="Unplaced"/>
</dbReference>
<protein>
    <submittedName>
        <fullName evidence="2">Uncharacterized protein</fullName>
    </submittedName>
</protein>
<evidence type="ECO:0000313" key="1">
    <source>
        <dbReference type="Proteomes" id="UP000887574"/>
    </source>
</evidence>